<dbReference type="EMBL" id="BSDO01000005">
    <property type="protein sequence ID" value="GLI23898.1"/>
    <property type="molecule type" value="Genomic_DNA"/>
</dbReference>
<dbReference type="GO" id="GO:0046677">
    <property type="term" value="P:response to antibiotic"/>
    <property type="evidence" value="ECO:0007669"/>
    <property type="project" value="TreeGrafter"/>
</dbReference>
<evidence type="ECO:0000313" key="9">
    <source>
        <dbReference type="EMBL" id="GLI23898.1"/>
    </source>
</evidence>
<feature type="domain" description="Multidrug resistance protein MdtA-like C-terminal permuted SH3" evidence="8">
    <location>
        <begin position="301"/>
        <end position="356"/>
    </location>
</feature>
<dbReference type="AlphaFoldDB" id="A0A9W6FNE1"/>
<reference evidence="9" key="1">
    <citation type="submission" date="2022-12" db="EMBL/GenBank/DDBJ databases">
        <title>Reference genome sequencing for broad-spectrum identification of bacterial and archaeal isolates by mass spectrometry.</title>
        <authorList>
            <person name="Sekiguchi Y."/>
            <person name="Tourlousse D.M."/>
        </authorList>
    </citation>
    <scope>NUCLEOTIDE SEQUENCE</scope>
    <source>
        <strain evidence="9">301</strain>
    </source>
</reference>
<dbReference type="InterPro" id="IPR058625">
    <property type="entry name" value="MdtA-like_BSH"/>
</dbReference>
<dbReference type="Gene3D" id="2.40.420.20">
    <property type="match status" value="1"/>
</dbReference>
<name>A0A9W6FNE1_XANFL</name>
<keyword evidence="4" id="KW-0732">Signal</keyword>
<dbReference type="Gene3D" id="2.40.30.170">
    <property type="match status" value="1"/>
</dbReference>
<feature type="chain" id="PRO_5040763655" evidence="4">
    <location>
        <begin position="34"/>
        <end position="375"/>
    </location>
</feature>
<dbReference type="InterPro" id="IPR058624">
    <property type="entry name" value="MdtA-like_HH"/>
</dbReference>
<evidence type="ECO:0000259" key="5">
    <source>
        <dbReference type="Pfam" id="PF25876"/>
    </source>
</evidence>
<evidence type="ECO:0000259" key="7">
    <source>
        <dbReference type="Pfam" id="PF25944"/>
    </source>
</evidence>
<feature type="coiled-coil region" evidence="3">
    <location>
        <begin position="105"/>
        <end position="132"/>
    </location>
</feature>
<dbReference type="EMBL" id="JAVDPY010000006">
    <property type="protein sequence ID" value="MDR6334882.1"/>
    <property type="molecule type" value="Genomic_DNA"/>
</dbReference>
<evidence type="ECO:0000313" key="10">
    <source>
        <dbReference type="EMBL" id="MDR6334882.1"/>
    </source>
</evidence>
<dbReference type="Gene3D" id="2.40.50.100">
    <property type="match status" value="1"/>
</dbReference>
<evidence type="ECO:0000256" key="4">
    <source>
        <dbReference type="SAM" id="SignalP"/>
    </source>
</evidence>
<dbReference type="RefSeq" id="WP_281808717.1">
    <property type="nucleotide sequence ID" value="NZ_BSDO01000005.1"/>
</dbReference>
<dbReference type="Proteomes" id="UP001245370">
    <property type="component" value="Unassembled WGS sequence"/>
</dbReference>
<keyword evidence="12" id="KW-1185">Reference proteome</keyword>
<dbReference type="GO" id="GO:0005886">
    <property type="term" value="C:plasma membrane"/>
    <property type="evidence" value="ECO:0007669"/>
    <property type="project" value="TreeGrafter"/>
</dbReference>
<proteinExistence type="inferred from homology"/>
<evidence type="ECO:0000256" key="3">
    <source>
        <dbReference type="SAM" id="Coils"/>
    </source>
</evidence>
<dbReference type="SUPFAM" id="SSF111369">
    <property type="entry name" value="HlyD-like secretion proteins"/>
    <property type="match status" value="1"/>
</dbReference>
<protein>
    <submittedName>
        <fullName evidence="10">Membrane fusion protein (Multidrug efflux system)</fullName>
    </submittedName>
    <submittedName>
        <fullName evidence="9">RND transporter MFP subunit</fullName>
    </submittedName>
</protein>
<dbReference type="GeneID" id="95764353"/>
<comment type="caution">
    <text evidence="9">The sequence shown here is derived from an EMBL/GenBank/DDBJ whole genome shotgun (WGS) entry which is preliminary data.</text>
</comment>
<reference evidence="10 12" key="2">
    <citation type="submission" date="2023-07" db="EMBL/GenBank/DDBJ databases">
        <title>Genomic Encyclopedia of Type Strains, Phase IV (KMG-IV): sequencing the most valuable type-strain genomes for metagenomic binning, comparative biology and taxonomic classification.</title>
        <authorList>
            <person name="Goeker M."/>
        </authorList>
    </citation>
    <scope>NUCLEOTIDE SEQUENCE [LARGE SCALE GENOMIC DNA]</scope>
    <source>
        <strain evidence="10 12">DSM 338</strain>
    </source>
</reference>
<dbReference type="Pfam" id="PF25967">
    <property type="entry name" value="RND-MFP_C"/>
    <property type="match status" value="1"/>
</dbReference>
<evidence type="ECO:0000259" key="6">
    <source>
        <dbReference type="Pfam" id="PF25917"/>
    </source>
</evidence>
<dbReference type="PANTHER" id="PTHR30158:SF3">
    <property type="entry name" value="MULTIDRUG EFFLUX PUMP SUBUNIT ACRA-RELATED"/>
    <property type="match status" value="1"/>
</dbReference>
<organism evidence="9 11">
    <name type="scientific">Xanthobacter flavus</name>
    <dbReference type="NCBI Taxonomy" id="281"/>
    <lineage>
        <taxon>Bacteria</taxon>
        <taxon>Pseudomonadati</taxon>
        <taxon>Pseudomonadota</taxon>
        <taxon>Alphaproteobacteria</taxon>
        <taxon>Hyphomicrobiales</taxon>
        <taxon>Xanthobacteraceae</taxon>
        <taxon>Xanthobacter</taxon>
    </lineage>
</organism>
<sequence length="375" mass="39979">MSIIARPKPAHFKSVGPVLWAAALLLCATPAGAQQGPIPVGVAAAELKPIADAMEFVGRVEAPERVDIRARVKAMLEAVLFKEGEMVKEGQPLYRIEKPPFQADVQQAEGDVERAKAALTLAKIQRERAEELLTKNAGTVVARDQAVANEESAKGALLTAEAALNTAKINLGYTDIVSPIAGRIGRTAFTRGHIIGPESGPLATVVSQNPMYVTFPVSQRDYQEAQKDEGKVDLSNVEVRIKFPDGSIYGEVGRINFIDVSVSRTTDTIIMRADVPNPKGQLVDGQLVRVELKSGKPEERVVIPQAALIADQAGVYVFVVEDGKAVVRRVKPGGNVGSNIIVDGIKPGEPVIVDGFEALRPNAPVRATPVLGVKG</sequence>
<keyword evidence="3" id="KW-0175">Coiled coil</keyword>
<gene>
    <name evidence="10" type="ORF">GGQ86_003372</name>
    <name evidence="9" type="ORF">XFLAVUS301_35720</name>
</gene>
<dbReference type="GO" id="GO:0030313">
    <property type="term" value="C:cell envelope"/>
    <property type="evidence" value="ECO:0007669"/>
    <property type="project" value="UniProtKB-SubCell"/>
</dbReference>
<evidence type="ECO:0000313" key="12">
    <source>
        <dbReference type="Proteomes" id="UP001245370"/>
    </source>
</evidence>
<dbReference type="InterPro" id="IPR058626">
    <property type="entry name" value="MdtA-like_b-barrel"/>
</dbReference>
<dbReference type="Pfam" id="PF25944">
    <property type="entry name" value="Beta-barrel_RND"/>
    <property type="match status" value="1"/>
</dbReference>
<evidence type="ECO:0000256" key="2">
    <source>
        <dbReference type="ARBA" id="ARBA00009477"/>
    </source>
</evidence>
<accession>A0A9W6FNE1</accession>
<feature type="domain" description="Multidrug resistance protein MdtA-like barrel-sandwich hybrid" evidence="6">
    <location>
        <begin position="65"/>
        <end position="195"/>
    </location>
</feature>
<comment type="subcellular location">
    <subcellularLocation>
        <location evidence="1">Cell envelope</location>
    </subcellularLocation>
</comment>
<comment type="similarity">
    <text evidence="2">Belongs to the membrane fusion protein (MFP) (TC 8.A.1) family.</text>
</comment>
<dbReference type="Gene3D" id="1.10.287.470">
    <property type="entry name" value="Helix hairpin bin"/>
    <property type="match status" value="1"/>
</dbReference>
<evidence type="ECO:0000256" key="1">
    <source>
        <dbReference type="ARBA" id="ARBA00004196"/>
    </source>
</evidence>
<dbReference type="InterPro" id="IPR058627">
    <property type="entry name" value="MdtA-like_C"/>
</dbReference>
<evidence type="ECO:0000313" key="11">
    <source>
        <dbReference type="Proteomes" id="UP001144397"/>
    </source>
</evidence>
<dbReference type="NCBIfam" id="TIGR01730">
    <property type="entry name" value="RND_mfp"/>
    <property type="match status" value="1"/>
</dbReference>
<dbReference type="PANTHER" id="PTHR30158">
    <property type="entry name" value="ACRA/E-RELATED COMPONENT OF DRUG EFFLUX TRANSPORTER"/>
    <property type="match status" value="1"/>
</dbReference>
<dbReference type="GO" id="GO:0022857">
    <property type="term" value="F:transmembrane transporter activity"/>
    <property type="evidence" value="ECO:0007669"/>
    <property type="project" value="InterPro"/>
</dbReference>
<dbReference type="Pfam" id="PF25917">
    <property type="entry name" value="BSH_RND"/>
    <property type="match status" value="1"/>
</dbReference>
<feature type="domain" description="Multidrug resistance protein MdtA-like alpha-helical hairpin" evidence="5">
    <location>
        <begin position="105"/>
        <end position="174"/>
    </location>
</feature>
<evidence type="ECO:0000259" key="8">
    <source>
        <dbReference type="Pfam" id="PF25967"/>
    </source>
</evidence>
<dbReference type="Proteomes" id="UP001144397">
    <property type="component" value="Unassembled WGS sequence"/>
</dbReference>
<feature type="domain" description="Multidrug resistance protein MdtA-like beta-barrel" evidence="7">
    <location>
        <begin position="210"/>
        <end position="295"/>
    </location>
</feature>
<dbReference type="Pfam" id="PF25876">
    <property type="entry name" value="HH_MFP_RND"/>
    <property type="match status" value="1"/>
</dbReference>
<dbReference type="InterPro" id="IPR006143">
    <property type="entry name" value="RND_pump_MFP"/>
</dbReference>
<feature type="signal peptide" evidence="4">
    <location>
        <begin position="1"/>
        <end position="33"/>
    </location>
</feature>